<dbReference type="Proteomes" id="UP000576082">
    <property type="component" value="Unassembled WGS sequence"/>
</dbReference>
<dbReference type="GO" id="GO:0009279">
    <property type="term" value="C:cell outer membrane"/>
    <property type="evidence" value="ECO:0007669"/>
    <property type="project" value="UniProtKB-SubCell"/>
</dbReference>
<dbReference type="GO" id="GO:0015562">
    <property type="term" value="F:efflux transmembrane transporter activity"/>
    <property type="evidence" value="ECO:0007669"/>
    <property type="project" value="InterPro"/>
</dbReference>
<comment type="caution">
    <text evidence="9">The sequence shown here is derived from an EMBL/GenBank/DDBJ whole genome shotgun (WGS) entry which is preliminary data.</text>
</comment>
<dbReference type="GO" id="GO:1990281">
    <property type="term" value="C:efflux pump complex"/>
    <property type="evidence" value="ECO:0007669"/>
    <property type="project" value="TreeGrafter"/>
</dbReference>
<sequence length="801" mass="90253">MFYLTKNLTLSIIFLLSISSFYTPTAFSQDQPQDLTIGILYDAQVYKESKFIDILEKEVPAVMGSSYNVTFPDKYQLSSEWDDDRAHEQFKLLQTDKEVDVVICLGVLGSTIAIQNKNLTKPTILWGVIDPKGQGVPLTEEGTTGIHNLNFILTSSSLKTDIITFHDAIKYEKIAVLFDDYIHHLYSPAKPLDRIVKDIGVEYTAFGVKQDIDSLLAQIDTTYDAVYASFMFKLSDEKKKELFEALAERGLYVFTAEGEEGVKNGALAGLKTEDKFDIISRRIALNIEAIFYENTNAKDLPVRVDYEEKIVLNAAVAGQLSYLPKWNVIFNAEWIDAVPEESELLSLENVLDEAIAENMNYKASQFGTLSGDELRKVANSALMPTISASMAGTWIDQPTADRAFGTRAERQLLGTLELQQVIYSEKVFVNARVQKYLQQSREAGNEQVMLDVVYQVSIAYFNLLYAKTQIQITERYLESTKRNLEIAQLRENVGYSGNSDVYRWQSNLAQSEQQVIDANLQERQQMLVLNSLLNRDMSSPIFVKDVELTDGIYAGLASEGMANLVKDPISLLIISDYVVDRAVLQRPVVQQYAAQMLAIQRQQSSDSRNRFIPEVALQGSYNRFLARGGSGTESITIPGGATGLDPLDQNWNISIVASIPLFSGFQKNRNYQKTKYDKLQLEAQQQQINLDVEKEVRSALYELASTSTNITNSREAMEAAQKNFEIVRDNYSKGRVSIIELIDAQNNAFESEQNAANAVYQFLQSSMKIQRAVGTFSLLQTDEEREQTTEDINELLQKLDR</sequence>
<protein>
    <submittedName>
        <fullName evidence="9">TolC family protein</fullName>
    </submittedName>
</protein>
<evidence type="ECO:0000256" key="5">
    <source>
        <dbReference type="ARBA" id="ARBA00022692"/>
    </source>
</evidence>
<evidence type="ECO:0000256" key="4">
    <source>
        <dbReference type="ARBA" id="ARBA00022452"/>
    </source>
</evidence>
<comment type="subcellular location">
    <subcellularLocation>
        <location evidence="1">Cell outer membrane</location>
    </subcellularLocation>
</comment>
<dbReference type="InterPro" id="IPR003423">
    <property type="entry name" value="OMP_efflux"/>
</dbReference>
<comment type="similarity">
    <text evidence="2">Belongs to the outer membrane factor (OMF) (TC 1.B.17) family.</text>
</comment>
<evidence type="ECO:0000313" key="10">
    <source>
        <dbReference type="Proteomes" id="UP000576082"/>
    </source>
</evidence>
<feature type="signal peptide" evidence="8">
    <location>
        <begin position="1"/>
        <end position="28"/>
    </location>
</feature>
<reference evidence="9 10" key="1">
    <citation type="submission" date="2020-04" db="EMBL/GenBank/DDBJ databases">
        <title>Flammeovirga sp. SR4, a novel species isolated from seawater.</title>
        <authorList>
            <person name="Wang X."/>
        </authorList>
    </citation>
    <scope>NUCLEOTIDE SEQUENCE [LARGE SCALE GENOMIC DNA]</scope>
    <source>
        <strain evidence="9 10">ATCC 23126</strain>
    </source>
</reference>
<evidence type="ECO:0000256" key="3">
    <source>
        <dbReference type="ARBA" id="ARBA00022448"/>
    </source>
</evidence>
<keyword evidence="8" id="KW-0732">Signal</keyword>
<name>A0A7X9X9V3_9BACT</name>
<keyword evidence="6" id="KW-0472">Membrane</keyword>
<organism evidence="9 10">
    <name type="scientific">Flammeovirga aprica JL-4</name>
    <dbReference type="NCBI Taxonomy" id="694437"/>
    <lineage>
        <taxon>Bacteria</taxon>
        <taxon>Pseudomonadati</taxon>
        <taxon>Bacteroidota</taxon>
        <taxon>Cytophagia</taxon>
        <taxon>Cytophagales</taxon>
        <taxon>Flammeovirgaceae</taxon>
        <taxon>Flammeovirga</taxon>
    </lineage>
</organism>
<dbReference type="Pfam" id="PF02321">
    <property type="entry name" value="OEP"/>
    <property type="match status" value="2"/>
</dbReference>
<evidence type="ECO:0000256" key="7">
    <source>
        <dbReference type="ARBA" id="ARBA00023237"/>
    </source>
</evidence>
<keyword evidence="7" id="KW-0998">Cell outer membrane</keyword>
<gene>
    <name evidence="9" type="ORF">HHU12_14090</name>
</gene>
<evidence type="ECO:0000256" key="2">
    <source>
        <dbReference type="ARBA" id="ARBA00007613"/>
    </source>
</evidence>
<dbReference type="AlphaFoldDB" id="A0A7X9X9V3"/>
<evidence type="ECO:0000256" key="1">
    <source>
        <dbReference type="ARBA" id="ARBA00004442"/>
    </source>
</evidence>
<dbReference type="EMBL" id="JABANE010000035">
    <property type="protein sequence ID" value="NME69101.1"/>
    <property type="molecule type" value="Genomic_DNA"/>
</dbReference>
<keyword evidence="5" id="KW-0812">Transmembrane</keyword>
<evidence type="ECO:0000313" key="9">
    <source>
        <dbReference type="EMBL" id="NME69101.1"/>
    </source>
</evidence>
<evidence type="ECO:0000256" key="8">
    <source>
        <dbReference type="SAM" id="SignalP"/>
    </source>
</evidence>
<dbReference type="GO" id="GO:0015288">
    <property type="term" value="F:porin activity"/>
    <property type="evidence" value="ECO:0007669"/>
    <property type="project" value="TreeGrafter"/>
</dbReference>
<keyword evidence="3" id="KW-0813">Transport</keyword>
<dbReference type="InterPro" id="IPR051906">
    <property type="entry name" value="TolC-like"/>
</dbReference>
<feature type="chain" id="PRO_5030972900" evidence="8">
    <location>
        <begin position="29"/>
        <end position="801"/>
    </location>
</feature>
<evidence type="ECO:0000256" key="6">
    <source>
        <dbReference type="ARBA" id="ARBA00023136"/>
    </source>
</evidence>
<dbReference type="Gene3D" id="3.40.50.2300">
    <property type="match status" value="2"/>
</dbReference>
<proteinExistence type="inferred from homology"/>
<accession>A0A7X9X9V3</accession>
<keyword evidence="4" id="KW-1134">Transmembrane beta strand</keyword>
<keyword evidence="10" id="KW-1185">Reference proteome</keyword>
<dbReference type="Gene3D" id="1.20.1600.10">
    <property type="entry name" value="Outer membrane efflux proteins (OEP)"/>
    <property type="match status" value="1"/>
</dbReference>
<dbReference type="SUPFAM" id="SSF56954">
    <property type="entry name" value="Outer membrane efflux proteins (OEP)"/>
    <property type="match status" value="1"/>
</dbReference>
<dbReference type="RefSeq" id="WP_169657387.1">
    <property type="nucleotide sequence ID" value="NZ_JABANE010000035.1"/>
</dbReference>
<dbReference type="PANTHER" id="PTHR30026">
    <property type="entry name" value="OUTER MEMBRANE PROTEIN TOLC"/>
    <property type="match status" value="1"/>
</dbReference>
<dbReference type="PANTHER" id="PTHR30026:SF20">
    <property type="entry name" value="OUTER MEMBRANE PROTEIN TOLC"/>
    <property type="match status" value="1"/>
</dbReference>